<evidence type="ECO:0000313" key="2">
    <source>
        <dbReference type="EMBL" id="QKD80949.1"/>
    </source>
</evidence>
<dbReference type="InterPro" id="IPR046612">
    <property type="entry name" value="DUF6671"/>
</dbReference>
<dbReference type="InterPro" id="IPR036280">
    <property type="entry name" value="Multihaem_cyt_sf"/>
</dbReference>
<dbReference type="AlphaFoldDB" id="A0A6M8B1Q7"/>
<dbReference type="RefSeq" id="WP_172353374.1">
    <property type="nucleotide sequence ID" value="NZ_CP053661.1"/>
</dbReference>
<dbReference type="SUPFAM" id="SSF48695">
    <property type="entry name" value="Multiheme cytochromes"/>
    <property type="match status" value="1"/>
</dbReference>
<proteinExistence type="predicted"/>
<gene>
    <name evidence="2" type="ORF">HPC62_01100</name>
</gene>
<accession>A0A6M8B1Q7</accession>
<organism evidence="2 3">
    <name type="scientific">Thermoleptolyngbya sichuanensis A183</name>
    <dbReference type="NCBI Taxonomy" id="2737172"/>
    <lineage>
        <taxon>Bacteria</taxon>
        <taxon>Bacillati</taxon>
        <taxon>Cyanobacteriota</taxon>
        <taxon>Cyanophyceae</taxon>
        <taxon>Oculatellales</taxon>
        <taxon>Oculatellaceae</taxon>
        <taxon>Thermoleptolyngbya</taxon>
        <taxon>Thermoleptolyngbya sichuanensis</taxon>
    </lineage>
</organism>
<protein>
    <recommendedName>
        <fullName evidence="1">DUF6671 domain-containing protein</fullName>
    </recommendedName>
</protein>
<sequence>MSSYWFAGRTAILATMHRKEAAIAPLLTSAFALEIVVPDGFDSDQFGTFTRDIKRPADQLATARLKAMHALEHLGAALGTELAIASEGSFGPHPLMPYVPLNRELVLLVDRRHGLEIAGHAATPDTNYSHQQVDSLEAALKFAQSAGFPSHGLVVMPAAEGSDPTEIHKGITQEDQFREIVTATLKRHGRAHLETDMRAMMNPTRMKAIALATQDLIRKLQQTCPQCHAPGFDVGDRQPGLPCALCHAPTSLTLAALYRCAQCGFTETVRYPDGQDFADPAHCAYCNP</sequence>
<feature type="domain" description="DUF6671" evidence="1">
    <location>
        <begin position="79"/>
        <end position="288"/>
    </location>
</feature>
<keyword evidence="3" id="KW-1185">Reference proteome</keyword>
<evidence type="ECO:0000259" key="1">
    <source>
        <dbReference type="Pfam" id="PF20376"/>
    </source>
</evidence>
<dbReference type="EMBL" id="CP053661">
    <property type="protein sequence ID" value="QKD80949.1"/>
    <property type="molecule type" value="Genomic_DNA"/>
</dbReference>
<evidence type="ECO:0000313" key="3">
    <source>
        <dbReference type="Proteomes" id="UP000505210"/>
    </source>
</evidence>
<reference evidence="2 3" key="1">
    <citation type="submission" date="2020-05" db="EMBL/GenBank/DDBJ databases">
        <title>Complete genome sequence of of a novel Thermoleptolyngbya strain isolated from hot springs of Ganzi, Sichuan China.</title>
        <authorList>
            <person name="Tang J."/>
            <person name="Daroch M."/>
            <person name="Li L."/>
            <person name="Waleron K."/>
            <person name="Waleron M."/>
            <person name="Waleron M."/>
        </authorList>
    </citation>
    <scope>NUCLEOTIDE SEQUENCE [LARGE SCALE GENOMIC DNA]</scope>
    <source>
        <strain evidence="2 3">PKUAC-SCTA183</strain>
    </source>
</reference>
<dbReference type="KEGG" id="theu:HPC62_01100"/>
<dbReference type="Pfam" id="PF20376">
    <property type="entry name" value="DUF6671"/>
    <property type="match status" value="1"/>
</dbReference>
<dbReference type="Proteomes" id="UP000505210">
    <property type="component" value="Chromosome"/>
</dbReference>
<name>A0A6M8B1Q7_9CYAN</name>